<dbReference type="InterPro" id="IPR014922">
    <property type="entry name" value="YdhG-like"/>
</dbReference>
<gene>
    <name evidence="2" type="ORF">U0035_16070</name>
</gene>
<evidence type="ECO:0000313" key="3">
    <source>
        <dbReference type="Proteomes" id="UP001325680"/>
    </source>
</evidence>
<protein>
    <submittedName>
        <fullName evidence="2">YdeI/OmpD-associated family protein</fullName>
    </submittedName>
</protein>
<name>A0ABZ0W259_9BACT</name>
<dbReference type="Proteomes" id="UP001325680">
    <property type="component" value="Chromosome"/>
</dbReference>
<dbReference type="SUPFAM" id="SSF159888">
    <property type="entry name" value="YdhG-like"/>
    <property type="match status" value="1"/>
</dbReference>
<proteinExistence type="predicted"/>
<evidence type="ECO:0000313" key="2">
    <source>
        <dbReference type="EMBL" id="WQD37186.1"/>
    </source>
</evidence>
<feature type="domain" description="YdhG-like" evidence="1">
    <location>
        <begin position="20"/>
        <end position="118"/>
    </location>
</feature>
<dbReference type="EMBL" id="CP139960">
    <property type="protein sequence ID" value="WQD37186.1"/>
    <property type="molecule type" value="Genomic_DNA"/>
</dbReference>
<accession>A0ABZ0W259</accession>
<organism evidence="2 3">
    <name type="scientific">Niabella yanshanensis</name>
    <dbReference type="NCBI Taxonomy" id="577386"/>
    <lineage>
        <taxon>Bacteria</taxon>
        <taxon>Pseudomonadati</taxon>
        <taxon>Bacteroidota</taxon>
        <taxon>Chitinophagia</taxon>
        <taxon>Chitinophagales</taxon>
        <taxon>Chitinophagaceae</taxon>
        <taxon>Niabella</taxon>
    </lineage>
</organism>
<keyword evidence="3" id="KW-1185">Reference proteome</keyword>
<reference evidence="2 3" key="1">
    <citation type="submission" date="2023-12" db="EMBL/GenBank/DDBJ databases">
        <title>Genome sequencing and assembly of bacterial species from a model synthetic community.</title>
        <authorList>
            <person name="Hogle S.L."/>
        </authorList>
    </citation>
    <scope>NUCLEOTIDE SEQUENCE [LARGE SCALE GENOMIC DNA]</scope>
    <source>
        <strain evidence="2 3">HAMBI_3031</strain>
    </source>
</reference>
<dbReference type="Pfam" id="PF13376">
    <property type="entry name" value="OmdA"/>
    <property type="match status" value="1"/>
</dbReference>
<evidence type="ECO:0000259" key="1">
    <source>
        <dbReference type="Pfam" id="PF08818"/>
    </source>
</evidence>
<dbReference type="Pfam" id="PF08818">
    <property type="entry name" value="DUF1801"/>
    <property type="match status" value="1"/>
</dbReference>
<dbReference type="Gene3D" id="3.90.1150.200">
    <property type="match status" value="1"/>
</dbReference>
<dbReference type="RefSeq" id="WP_114793041.1">
    <property type="nucleotide sequence ID" value="NZ_CP139960.1"/>
</dbReference>
<sequence>MPTFDPKVDDYIAKAADFAKPVLEHFRTIVHKASPDITESIKWGVPSFDYNGKMLCSLAAFKQHCALGFWLGAQIKSLQPYLAEVHDRASEFGRIANIKSVKDLPKNMDLLAAVKEAIALVDAGVTLKRTQAKKSAELPVPESLAKALAKNKTAKAVFEKFAPSHRKEYIQWITEAKTDATRDKRIASAIEWIAEGKGRNWKYERK</sequence>